<reference evidence="1 2" key="1">
    <citation type="submission" date="2022-10" db="EMBL/GenBank/DDBJ databases">
        <title>Defluviimonas sp. nov., isolated from ocean surface water.</title>
        <authorList>
            <person name="He W."/>
            <person name="Wang L."/>
            <person name="Zhang D.-F."/>
        </authorList>
    </citation>
    <scope>NUCLEOTIDE SEQUENCE [LARGE SCALE GENOMIC DNA]</scope>
    <source>
        <strain evidence="1 2">WL0075</strain>
    </source>
</reference>
<sequence length="500" mass="54769">MLALLASQPNLEHTRAWVQDKLWSDRGRDQATASLRQALSQMRRELGPAASALSVSRSRIGLIAGRVNIHDANPGTGAEFLEGMDVRDPEFEDWLRTERTRRAKASQAQNALTPDVVRHDAPRPVYLVATTRAEGTESLFESLIIDCLERYISSALVADVYRAPPATPTERQVVVQVQAYAAGEGSLGLRISVEEGRRRRALWSGRHVARVRGAPPIDDEQILALVSGAIEAVADALAIRIGSEGHATEAAMLGRIALRKIFSMNAPDLVSADALLDHAFALHPRGIFLAWKIQLRVIQRLERHAPPDAFDLHEFAGLMRTALELEPWNAMVLASAANAMVFLENDVSSGLELAERSLALNPANPFAWDCLSIARLMEGRAREAHQHQLTASRLAARSPIRHFWDMGLCLTSVVTGDLDSALKAARSASVLAPDFRPPLRYLAALSAEKGALDAATTALERLTRLEDDFSLDQMLNDPAYPVAAMRNAGLLARTRLRDLL</sequence>
<evidence type="ECO:0000313" key="2">
    <source>
        <dbReference type="Proteomes" id="UP001652503"/>
    </source>
</evidence>
<dbReference type="InterPro" id="IPR036388">
    <property type="entry name" value="WH-like_DNA-bd_sf"/>
</dbReference>
<comment type="caution">
    <text evidence="1">The sequence shown here is derived from an EMBL/GenBank/DDBJ whole genome shotgun (WGS) entry which is preliminary data.</text>
</comment>
<accession>A0ABT2YYR0</accession>
<proteinExistence type="predicted"/>
<name>A0ABT2YYR0_9RHOB</name>
<protein>
    <recommendedName>
        <fullName evidence="3">Transcriptional regulator</fullName>
    </recommendedName>
</protein>
<evidence type="ECO:0008006" key="3">
    <source>
        <dbReference type="Google" id="ProtNLM"/>
    </source>
</evidence>
<keyword evidence="2" id="KW-1185">Reference proteome</keyword>
<dbReference type="SUPFAM" id="SSF48452">
    <property type="entry name" value="TPR-like"/>
    <property type="match status" value="1"/>
</dbReference>
<dbReference type="RefSeq" id="WP_263720428.1">
    <property type="nucleotide sequence ID" value="NZ_JAOWLA010000003.1"/>
</dbReference>
<organism evidence="1 2">
    <name type="scientific">Albidovulum sediminicola</name>
    <dbReference type="NCBI Taxonomy" id="2984331"/>
    <lineage>
        <taxon>Bacteria</taxon>
        <taxon>Pseudomonadati</taxon>
        <taxon>Pseudomonadota</taxon>
        <taxon>Alphaproteobacteria</taxon>
        <taxon>Rhodobacterales</taxon>
        <taxon>Paracoccaceae</taxon>
        <taxon>Albidovulum</taxon>
    </lineage>
</organism>
<dbReference type="InterPro" id="IPR011990">
    <property type="entry name" value="TPR-like_helical_dom_sf"/>
</dbReference>
<dbReference type="Gene3D" id="1.10.10.10">
    <property type="entry name" value="Winged helix-like DNA-binding domain superfamily/Winged helix DNA-binding domain"/>
    <property type="match status" value="1"/>
</dbReference>
<evidence type="ECO:0000313" key="1">
    <source>
        <dbReference type="EMBL" id="MCV2863960.1"/>
    </source>
</evidence>
<dbReference type="Proteomes" id="UP001652503">
    <property type="component" value="Unassembled WGS sequence"/>
</dbReference>
<dbReference type="Gene3D" id="1.25.40.10">
    <property type="entry name" value="Tetratricopeptide repeat domain"/>
    <property type="match status" value="1"/>
</dbReference>
<dbReference type="EMBL" id="JAOWLA010000003">
    <property type="protein sequence ID" value="MCV2863960.1"/>
    <property type="molecule type" value="Genomic_DNA"/>
</dbReference>
<gene>
    <name evidence="1" type="ORF">OE647_04295</name>
</gene>